<keyword evidence="3" id="KW-1185">Reference proteome</keyword>
<reference evidence="2" key="1">
    <citation type="submission" date="2021-02" db="EMBL/GenBank/DDBJ databases">
        <authorList>
            <person name="Bekaert M."/>
        </authorList>
    </citation>
    <scope>NUCLEOTIDE SEQUENCE</scope>
    <source>
        <strain evidence="2">IoA-00</strain>
    </source>
</reference>
<dbReference type="GO" id="GO:0071897">
    <property type="term" value="P:DNA biosynthetic process"/>
    <property type="evidence" value="ECO:0007669"/>
    <property type="project" value="UniProtKB-ARBA"/>
</dbReference>
<evidence type="ECO:0000313" key="3">
    <source>
        <dbReference type="Proteomes" id="UP000675881"/>
    </source>
</evidence>
<dbReference type="InterPro" id="IPR043502">
    <property type="entry name" value="DNA/RNA_pol_sf"/>
</dbReference>
<protein>
    <submittedName>
        <fullName evidence="2">(salmon louse) hypothetical protein</fullName>
    </submittedName>
</protein>
<dbReference type="SUPFAM" id="SSF56672">
    <property type="entry name" value="DNA/RNA polymerases"/>
    <property type="match status" value="1"/>
</dbReference>
<dbReference type="EMBL" id="HG994586">
    <property type="protein sequence ID" value="CAF2999780.1"/>
    <property type="molecule type" value="Genomic_DNA"/>
</dbReference>
<dbReference type="Pfam" id="PF17919">
    <property type="entry name" value="RT_RNaseH_2"/>
    <property type="match status" value="1"/>
</dbReference>
<sequence length="111" mass="12997">MEKDRPVAYASHKLSCAEKNYSQIDREDTGIICGLECFERYFLGRTLSIKQTTRFSTLLLPLRKTFVLWPRLTPIFKAYGFYVWCKSYKSCGHIKTRQINQLPPLPMVDEV</sequence>
<evidence type="ECO:0000313" key="2">
    <source>
        <dbReference type="EMBL" id="CAF2999780.1"/>
    </source>
</evidence>
<gene>
    <name evidence="2" type="ORF">LSAA_13069</name>
</gene>
<accession>A0A7R8HCX5</accession>
<proteinExistence type="predicted"/>
<feature type="domain" description="Reverse transcriptase/retrotransposon-derived protein RNase H-like" evidence="1">
    <location>
        <begin position="3"/>
        <end position="48"/>
    </location>
</feature>
<evidence type="ECO:0000259" key="1">
    <source>
        <dbReference type="Pfam" id="PF17919"/>
    </source>
</evidence>
<dbReference type="InterPro" id="IPR041577">
    <property type="entry name" value="RT_RNaseH_2"/>
</dbReference>
<dbReference type="AlphaFoldDB" id="A0A7R8HCX5"/>
<organism evidence="2 3">
    <name type="scientific">Lepeophtheirus salmonis</name>
    <name type="common">Salmon louse</name>
    <name type="synonym">Caligus salmonis</name>
    <dbReference type="NCBI Taxonomy" id="72036"/>
    <lineage>
        <taxon>Eukaryota</taxon>
        <taxon>Metazoa</taxon>
        <taxon>Ecdysozoa</taxon>
        <taxon>Arthropoda</taxon>
        <taxon>Crustacea</taxon>
        <taxon>Multicrustacea</taxon>
        <taxon>Hexanauplia</taxon>
        <taxon>Copepoda</taxon>
        <taxon>Siphonostomatoida</taxon>
        <taxon>Caligidae</taxon>
        <taxon>Lepeophtheirus</taxon>
    </lineage>
</organism>
<dbReference type="Proteomes" id="UP000675881">
    <property type="component" value="Chromosome 7"/>
</dbReference>
<name>A0A7R8HCX5_LEPSM</name>